<dbReference type="Proteomes" id="UP000035027">
    <property type="component" value="Chromosome"/>
</dbReference>
<dbReference type="InterPro" id="IPR001296">
    <property type="entry name" value="Glyco_trans_1"/>
</dbReference>
<dbReference type="GO" id="GO:0016757">
    <property type="term" value="F:glycosyltransferase activity"/>
    <property type="evidence" value="ECO:0007669"/>
    <property type="project" value="InterPro"/>
</dbReference>
<protein>
    <submittedName>
        <fullName evidence="4">Glycosyl transferase</fullName>
    </submittedName>
</protein>
<evidence type="ECO:0000256" key="1">
    <source>
        <dbReference type="ARBA" id="ARBA00022679"/>
    </source>
</evidence>
<dbReference type="Gene3D" id="3.40.50.2000">
    <property type="entry name" value="Glycogen Phosphorylase B"/>
    <property type="match status" value="2"/>
</dbReference>
<dbReference type="GO" id="GO:0009103">
    <property type="term" value="P:lipopolysaccharide biosynthetic process"/>
    <property type="evidence" value="ECO:0007669"/>
    <property type="project" value="TreeGrafter"/>
</dbReference>
<sequence length="375" mass="43141">MATMKILFVNNGLAGGGVEKLLNDMLPLINESGNYCELLILFDDDAKYLESLRNNGVKVQIVPKKIYKKGHFQRILYIMNYIKNNDFDIVHANEFPLIYYCSIIKMILGKKMPKLVMTEHNTDNRRRHIKLSRPLEKLIYRNYDKVTSISDKVQGVLLDWLQPNDRDKYEVIYNGIIIEDFRKSQSYKRSDLLPGIGEKDKLLCVIGSLTEQKNYFFMLEVMESLPDNYHVLCLGEGPLKQKIISKIQQKGLQKRVHLLGFRKDAARILKTVDVLVIPSLWEGFGLIAVEAMASKVPVIVSDVPGLSEIVGEAGVKCSVNNIEEFVQAIKKVVNDSEYSHELIKLGERQASKYDIRKMTENYLRLYEQLVKYIDI</sequence>
<dbReference type="Pfam" id="PF00534">
    <property type="entry name" value="Glycos_transf_1"/>
    <property type="match status" value="1"/>
</dbReference>
<reference evidence="4 5" key="1">
    <citation type="submission" date="2015-05" db="EMBL/GenBank/DDBJ databases">
        <title>Complete genome sequence of Lactobacillus salivarius Ren, a probiotic strain with antitumor activity.</title>
        <authorList>
            <person name="Sun E."/>
            <person name="Zhao L."/>
            <person name="Liu S."/>
            <person name="Zhang M."/>
            <person name="Guo H."/>
            <person name="Ren F."/>
        </authorList>
    </citation>
    <scope>NUCLEOTIDE SEQUENCE [LARGE SCALE GENOMIC DNA]</scope>
    <source>
        <strain evidence="4 5">Ren</strain>
    </source>
</reference>
<gene>
    <name evidence="4" type="ORF">LsR_00925</name>
</gene>
<keyword evidence="1 4" id="KW-0808">Transferase</keyword>
<dbReference type="InterPro" id="IPR028098">
    <property type="entry name" value="Glyco_trans_4-like_N"/>
</dbReference>
<evidence type="ECO:0000313" key="5">
    <source>
        <dbReference type="Proteomes" id="UP000035027"/>
    </source>
</evidence>
<dbReference type="PATRIC" id="fig|1194971.3.peg.929"/>
<proteinExistence type="predicted"/>
<feature type="domain" description="Glycosyl transferase family 1" evidence="2">
    <location>
        <begin position="195"/>
        <end position="347"/>
    </location>
</feature>
<evidence type="ECO:0000259" key="2">
    <source>
        <dbReference type="Pfam" id="PF00534"/>
    </source>
</evidence>
<evidence type="ECO:0000259" key="3">
    <source>
        <dbReference type="Pfam" id="PF13439"/>
    </source>
</evidence>
<dbReference type="PANTHER" id="PTHR46401">
    <property type="entry name" value="GLYCOSYLTRANSFERASE WBBK-RELATED"/>
    <property type="match status" value="1"/>
</dbReference>
<organism evidence="4 5">
    <name type="scientific">Ligilactobacillus salivarius str. Ren</name>
    <dbReference type="NCBI Taxonomy" id="1194971"/>
    <lineage>
        <taxon>Bacteria</taxon>
        <taxon>Bacillati</taxon>
        <taxon>Bacillota</taxon>
        <taxon>Bacilli</taxon>
        <taxon>Lactobacillales</taxon>
        <taxon>Lactobacillaceae</taxon>
        <taxon>Ligilactobacillus</taxon>
    </lineage>
</organism>
<accession>A0A0F7PTB4</accession>
<dbReference type="PANTHER" id="PTHR46401:SF2">
    <property type="entry name" value="GLYCOSYLTRANSFERASE WBBK-RELATED"/>
    <property type="match status" value="1"/>
</dbReference>
<dbReference type="AlphaFoldDB" id="A0A0F7PTB4"/>
<dbReference type="SUPFAM" id="SSF53756">
    <property type="entry name" value="UDP-Glycosyltransferase/glycogen phosphorylase"/>
    <property type="match status" value="1"/>
</dbReference>
<dbReference type="EMBL" id="CP011403">
    <property type="protein sequence ID" value="AKI04472.1"/>
    <property type="molecule type" value="Genomic_DNA"/>
</dbReference>
<name>A0A0F7PTB4_9LACO</name>
<dbReference type="Pfam" id="PF13439">
    <property type="entry name" value="Glyco_transf_4"/>
    <property type="match status" value="1"/>
</dbReference>
<evidence type="ECO:0000313" key="4">
    <source>
        <dbReference type="EMBL" id="AKI04472.1"/>
    </source>
</evidence>
<feature type="domain" description="Glycosyltransferase subfamily 4-like N-terminal" evidence="3">
    <location>
        <begin position="16"/>
        <end position="178"/>
    </location>
</feature>